<feature type="region of interest" description="Disordered" evidence="1">
    <location>
        <begin position="90"/>
        <end position="117"/>
    </location>
</feature>
<feature type="region of interest" description="Disordered" evidence="1">
    <location>
        <begin position="233"/>
        <end position="268"/>
    </location>
</feature>
<organism evidence="2">
    <name type="scientific">Spodoptera frugiperda</name>
    <name type="common">Fall armyworm</name>
    <dbReference type="NCBI Taxonomy" id="7108"/>
    <lineage>
        <taxon>Eukaryota</taxon>
        <taxon>Metazoa</taxon>
        <taxon>Ecdysozoa</taxon>
        <taxon>Arthropoda</taxon>
        <taxon>Hexapoda</taxon>
        <taxon>Insecta</taxon>
        <taxon>Pterygota</taxon>
        <taxon>Neoptera</taxon>
        <taxon>Endopterygota</taxon>
        <taxon>Lepidoptera</taxon>
        <taxon>Glossata</taxon>
        <taxon>Ditrysia</taxon>
        <taxon>Noctuoidea</taxon>
        <taxon>Noctuidae</taxon>
        <taxon>Amphipyrinae</taxon>
        <taxon>Spodoptera</taxon>
    </lineage>
</organism>
<proteinExistence type="predicted"/>
<evidence type="ECO:0000256" key="1">
    <source>
        <dbReference type="SAM" id="MobiDB-lite"/>
    </source>
</evidence>
<gene>
    <name evidence="2" type="ORF">SFRICE_032722</name>
</gene>
<sequence>MSCVNHNLHFQLKWMVQVLVHYEIIVITSPSITGVTYMDNFDFEERYRDVNECNPFHWHPLHLPPYCVEIFEKLIRSRLASNTPVRIAREREKGGNGGQGHRHHDSSSSSSEYEHHHPHYPEQLYQFPYPLYQITSDEYESYSPSQPLPMSPYEKLMKLLREDIKKDPSSPTVTVMPSLGPVALYNQAISQKSVNLIRELAEAYVKATKEKYDEYYSAFDNHPMEPQIYVYDSAKNKTNEEKAKKKSKKDKKKENEKKEENDNKNKVYKLRTKHGGVVTIIETRNVDMMKKDSLFV</sequence>
<dbReference type="EMBL" id="ODYU01006022">
    <property type="protein sequence ID" value="SOQ47501.1"/>
    <property type="molecule type" value="Genomic_DNA"/>
</dbReference>
<reference evidence="2" key="1">
    <citation type="submission" date="2016-07" db="EMBL/GenBank/DDBJ databases">
        <authorList>
            <person name="Bretaudeau A."/>
        </authorList>
    </citation>
    <scope>NUCLEOTIDE SEQUENCE</scope>
    <source>
        <strain evidence="2">Rice</strain>
        <tissue evidence="2">Whole body</tissue>
    </source>
</reference>
<name>A0A2H1W345_SPOFR</name>
<feature type="compositionally biased region" description="Basic and acidic residues" evidence="1">
    <location>
        <begin position="234"/>
        <end position="243"/>
    </location>
</feature>
<feature type="compositionally biased region" description="Basic and acidic residues" evidence="1">
    <location>
        <begin position="252"/>
        <end position="265"/>
    </location>
</feature>
<evidence type="ECO:0000313" key="2">
    <source>
        <dbReference type="EMBL" id="SOQ47501.1"/>
    </source>
</evidence>
<accession>A0A2H1W345</accession>
<dbReference type="AlphaFoldDB" id="A0A2H1W345"/>
<protein>
    <submittedName>
        <fullName evidence="2">SFRICE_032722</fullName>
    </submittedName>
</protein>